<feature type="domain" description="2-C-methyl-D-erythritol 2,4-cyclodiphosphate synthase" evidence="15">
    <location>
        <begin position="226"/>
        <end position="377"/>
    </location>
</feature>
<keyword evidence="8 14" id="KW-0808">Transferase</keyword>
<feature type="binding site" evidence="14">
    <location>
        <begin position="355"/>
        <end position="358"/>
    </location>
    <ligand>
        <name>4-CDP-2-C-methyl-D-erythritol 2-phosphate</name>
        <dbReference type="ChEBI" id="CHEBI:57919"/>
    </ligand>
</feature>
<comment type="pathway">
    <text evidence="5 14">Isoprenoid biosynthesis; isopentenyl diphosphate biosynthesis via DXP pathway; isopentenyl diphosphate from 1-deoxy-D-xylulose 5-phosphate: step 2/6.</text>
</comment>
<keyword evidence="13 14" id="KW-0511">Multifunctional enzyme</keyword>
<feature type="binding site" evidence="14">
    <location>
        <begin position="279"/>
        <end position="281"/>
    </location>
    <ligand>
        <name>4-CDP-2-C-methyl-D-erythritol 2-phosphate</name>
        <dbReference type="ChEBI" id="CHEBI:57919"/>
    </ligand>
</feature>
<dbReference type="InterPro" id="IPR026596">
    <property type="entry name" value="IspD/F"/>
</dbReference>
<feature type="site" description="Transition state stabilizer" evidence="14">
    <location>
        <position position="15"/>
    </location>
</feature>
<keyword evidence="17" id="KW-1185">Reference proteome</keyword>
<evidence type="ECO:0000256" key="14">
    <source>
        <dbReference type="HAMAP-Rule" id="MF_01520"/>
    </source>
</evidence>
<feature type="binding site" evidence="14">
    <location>
        <position position="265"/>
    </location>
    <ligand>
        <name>a divalent metal cation</name>
        <dbReference type="ChEBI" id="CHEBI:60240"/>
    </ligand>
</feature>
<evidence type="ECO:0000256" key="9">
    <source>
        <dbReference type="ARBA" id="ARBA00022695"/>
    </source>
</evidence>
<dbReference type="EMBL" id="QHHQ01000004">
    <property type="protein sequence ID" value="RAI00331.1"/>
    <property type="molecule type" value="Genomic_DNA"/>
</dbReference>
<protein>
    <recommendedName>
        <fullName evidence="14">Bifunctional enzyme IspD/IspF</fullName>
    </recommendedName>
    <domain>
        <recommendedName>
            <fullName evidence="14">2-C-methyl-D-erythritol 4-phosphate cytidylyltransferase</fullName>
            <ecNumber evidence="14">2.7.7.60</ecNumber>
        </recommendedName>
        <alternativeName>
            <fullName evidence="14">4-diphosphocytidyl-2C-methyl-D-erythritol synthase</fullName>
        </alternativeName>
        <alternativeName>
            <fullName evidence="14">MEP cytidylyltransferase</fullName>
            <shortName evidence="14">MCT</shortName>
        </alternativeName>
    </domain>
    <domain>
        <recommendedName>
            <fullName evidence="14">2-C-methyl-D-erythritol 2,4-cyclodiphosphate synthase</fullName>
            <shortName evidence="14">MECDP-synthase</shortName>
            <shortName evidence="14">MECPP-synthase</shortName>
            <shortName evidence="14">MECPS</shortName>
            <ecNumber evidence="14">4.6.1.12</ecNumber>
        </recommendedName>
    </domain>
</protein>
<evidence type="ECO:0000256" key="2">
    <source>
        <dbReference type="ARBA" id="ARBA00001282"/>
    </source>
</evidence>
<dbReference type="OrthoDB" id="9804336at2"/>
<dbReference type="PANTHER" id="PTHR43181">
    <property type="entry name" value="2-C-METHYL-D-ERYTHRITOL 2,4-CYCLODIPHOSPHATE SYNTHASE, CHLOROPLASTIC"/>
    <property type="match status" value="1"/>
</dbReference>
<evidence type="ECO:0000256" key="6">
    <source>
        <dbReference type="ARBA" id="ARBA00008480"/>
    </source>
</evidence>
<feature type="site" description="Positions MEP for the nucleophilic attack" evidence="14">
    <location>
        <position position="206"/>
    </location>
</feature>
<evidence type="ECO:0000256" key="1">
    <source>
        <dbReference type="ARBA" id="ARBA00000200"/>
    </source>
</evidence>
<evidence type="ECO:0000256" key="10">
    <source>
        <dbReference type="ARBA" id="ARBA00022723"/>
    </source>
</evidence>
<dbReference type="GO" id="GO:0016114">
    <property type="term" value="P:terpenoid biosynthetic process"/>
    <property type="evidence" value="ECO:0007669"/>
    <property type="project" value="InterPro"/>
</dbReference>
<organism evidence="16 17">
    <name type="scientific">Acuticoccus sediminis</name>
    <dbReference type="NCBI Taxonomy" id="2184697"/>
    <lineage>
        <taxon>Bacteria</taxon>
        <taxon>Pseudomonadati</taxon>
        <taxon>Pseudomonadota</taxon>
        <taxon>Alphaproteobacteria</taxon>
        <taxon>Hyphomicrobiales</taxon>
        <taxon>Amorphaceae</taxon>
        <taxon>Acuticoccus</taxon>
    </lineage>
</organism>
<dbReference type="HAMAP" id="MF_00108">
    <property type="entry name" value="IspD"/>
    <property type="match status" value="1"/>
</dbReference>
<feature type="binding site" evidence="14">
    <location>
        <position position="362"/>
    </location>
    <ligand>
        <name>4-CDP-2-C-methyl-D-erythritol 2-phosphate</name>
        <dbReference type="ChEBI" id="CHEBI:57919"/>
    </ligand>
</feature>
<dbReference type="InterPro" id="IPR036571">
    <property type="entry name" value="MECDP_synthase_sf"/>
</dbReference>
<comment type="similarity">
    <text evidence="14">In the N-terminal section; belongs to the IspD/TarI cytidylyltransferase family. IspD subfamily.</text>
</comment>
<dbReference type="Proteomes" id="UP000249590">
    <property type="component" value="Unassembled WGS sequence"/>
</dbReference>
<evidence type="ECO:0000256" key="7">
    <source>
        <dbReference type="ARBA" id="ARBA00009789"/>
    </source>
</evidence>
<gene>
    <name evidence="14 16" type="primary">ispDF</name>
    <name evidence="16" type="ORF">DLJ53_20640</name>
</gene>
<evidence type="ECO:0000256" key="3">
    <source>
        <dbReference type="ARBA" id="ARBA00001968"/>
    </source>
</evidence>
<dbReference type="InterPro" id="IPR029044">
    <property type="entry name" value="Nucleotide-diphossugar_trans"/>
</dbReference>
<feature type="region of interest" description="2-C-methyl-D-erythritol 4-phosphate cytidylyltransferase" evidence="14">
    <location>
        <begin position="1"/>
        <end position="225"/>
    </location>
</feature>
<keyword evidence="9 14" id="KW-0548">Nucleotidyltransferase</keyword>
<dbReference type="GO" id="GO:0008685">
    <property type="term" value="F:2-C-methyl-D-erythritol 2,4-cyclodiphosphate synthase activity"/>
    <property type="evidence" value="ECO:0007669"/>
    <property type="project" value="UniProtKB-UniRule"/>
</dbReference>
<dbReference type="SUPFAM" id="SSF53448">
    <property type="entry name" value="Nucleotide-diphospho-sugar transferases"/>
    <property type="match status" value="1"/>
</dbReference>
<dbReference type="HAMAP" id="MF_00107">
    <property type="entry name" value="IspF"/>
    <property type="match status" value="1"/>
</dbReference>
<dbReference type="CDD" id="cd00554">
    <property type="entry name" value="MECDP_synthase"/>
    <property type="match status" value="1"/>
</dbReference>
<evidence type="ECO:0000256" key="8">
    <source>
        <dbReference type="ARBA" id="ARBA00022679"/>
    </source>
</evidence>
<sequence length="382" mass="39719">MPIDAIIVAAGRGTRLGGALPKQYLPLGSRTIVARAVDAFLDHPVIRDVVVVIAEGDEERLGAALADRPRAVRVVHGGETRQASVARGLDALPAADPAAGVMVHDAARPFVSAAVIDRVAAALAQSAAVIPAVPVADTLKRVDGSEVVATVDRSALVQVQTPQGFHVAALRAAHAAARESATDDAGLVEAQGGRVTTVPGERTNFKITTEDDLAVARASLLEVPVVGHGFDVHRLEKGGPMIIGGLVLDVPMRLQGHSDADVALHAITDALFGAIGDGDIGHHFPPSDEAWRGAASDRFLAYAADRVRKAGGRIVHIDLTIMCERPKIGPVREAMRARIAEIVAVPVTAVSVKATTTERLGFTGRGEGIAAQATATVLRSME</sequence>
<dbReference type="PROSITE" id="PS01350">
    <property type="entry name" value="ISPF"/>
    <property type="match status" value="1"/>
</dbReference>
<evidence type="ECO:0000259" key="15">
    <source>
        <dbReference type="Pfam" id="PF02542"/>
    </source>
</evidence>
<dbReference type="SUPFAM" id="SSF69765">
    <property type="entry name" value="IpsF-like"/>
    <property type="match status" value="1"/>
</dbReference>
<evidence type="ECO:0000256" key="12">
    <source>
        <dbReference type="ARBA" id="ARBA00023239"/>
    </source>
</evidence>
<comment type="similarity">
    <text evidence="7">Belongs to the IspD/TarI cytidylyltransferase family. IspD subfamily.</text>
</comment>
<dbReference type="PROSITE" id="PS01295">
    <property type="entry name" value="ISPD"/>
    <property type="match status" value="1"/>
</dbReference>
<name>A0A8B2NNZ9_9HYPH</name>
<keyword evidence="12 14" id="KW-0456">Lyase</keyword>
<dbReference type="InterPro" id="IPR001228">
    <property type="entry name" value="IspD"/>
</dbReference>
<comment type="catalytic activity">
    <reaction evidence="2 14">
        <text>2-C-methyl-D-erythritol 4-phosphate + CTP + H(+) = 4-CDP-2-C-methyl-D-erythritol + diphosphate</text>
        <dbReference type="Rhea" id="RHEA:13429"/>
        <dbReference type="ChEBI" id="CHEBI:15378"/>
        <dbReference type="ChEBI" id="CHEBI:33019"/>
        <dbReference type="ChEBI" id="CHEBI:37563"/>
        <dbReference type="ChEBI" id="CHEBI:57823"/>
        <dbReference type="ChEBI" id="CHEBI:58262"/>
        <dbReference type="EC" id="2.7.7.60"/>
    </reaction>
</comment>
<dbReference type="InterPro" id="IPR034683">
    <property type="entry name" value="IspD/TarI"/>
</dbReference>
<evidence type="ECO:0000256" key="13">
    <source>
        <dbReference type="ARBA" id="ARBA00023268"/>
    </source>
</evidence>
<dbReference type="NCBIfam" id="TIGR00453">
    <property type="entry name" value="ispD"/>
    <property type="match status" value="1"/>
</dbReference>
<feature type="binding site" evidence="14">
    <location>
        <begin position="231"/>
        <end position="233"/>
    </location>
    <ligand>
        <name>4-CDP-2-C-methyl-D-erythritol 2-phosphate</name>
        <dbReference type="ChEBI" id="CHEBI:57919"/>
    </ligand>
</feature>
<feature type="binding site" evidence="14">
    <location>
        <position position="231"/>
    </location>
    <ligand>
        <name>a divalent metal cation</name>
        <dbReference type="ChEBI" id="CHEBI:60240"/>
    </ligand>
</feature>
<feature type="binding site" evidence="14">
    <location>
        <position position="233"/>
    </location>
    <ligand>
        <name>a divalent metal cation</name>
        <dbReference type="ChEBI" id="CHEBI:60240"/>
    </ligand>
</feature>
<dbReference type="GO" id="GO:0046872">
    <property type="term" value="F:metal ion binding"/>
    <property type="evidence" value="ECO:0007669"/>
    <property type="project" value="UniProtKB-KW"/>
</dbReference>
<dbReference type="InterPro" id="IPR020555">
    <property type="entry name" value="MECDP_synthase_CS"/>
</dbReference>
<dbReference type="GO" id="GO:0019288">
    <property type="term" value="P:isopentenyl diphosphate biosynthetic process, methylerythritol 4-phosphate pathway"/>
    <property type="evidence" value="ECO:0007669"/>
    <property type="project" value="UniProtKB-UniRule"/>
</dbReference>
<keyword evidence="10 14" id="KW-0479">Metal-binding</keyword>
<comment type="caution">
    <text evidence="16">The sequence shown here is derived from an EMBL/GenBank/DDBJ whole genome shotgun (WGS) entry which is preliminary data.</text>
</comment>
<comment type="similarity">
    <text evidence="14">In the C-terminal section; belongs to the IspF family.</text>
</comment>
<comment type="cofactor">
    <cofactor evidence="3 14">
        <name>a divalent metal cation</name>
        <dbReference type="ChEBI" id="CHEBI:60240"/>
    </cofactor>
</comment>
<dbReference type="EC" id="4.6.1.12" evidence="14"/>
<proteinExistence type="inferred from homology"/>
<dbReference type="InterPro" id="IPR018294">
    <property type="entry name" value="ISPD_synthase_CS"/>
</dbReference>
<accession>A0A8B2NNZ9</accession>
<dbReference type="NCBIfam" id="TIGR00151">
    <property type="entry name" value="ispF"/>
    <property type="match status" value="1"/>
</dbReference>
<comment type="caution">
    <text evidence="14">Lacks conserved residue(s) required for the propagation of feature annotation.</text>
</comment>
<dbReference type="EC" id="2.7.7.60" evidence="14"/>
<reference evidence="16 17" key="1">
    <citation type="submission" date="2018-05" db="EMBL/GenBank/DDBJ databases">
        <title>Acuticoccus sediminis sp. nov., isolated from deep-sea sediment of Indian Ocean.</title>
        <authorList>
            <person name="Liu X."/>
            <person name="Lai Q."/>
            <person name="Du Y."/>
            <person name="Sun F."/>
            <person name="Zhang X."/>
            <person name="Wang S."/>
            <person name="Shao Z."/>
        </authorList>
    </citation>
    <scope>NUCLEOTIDE SEQUENCE [LARGE SCALE GENOMIC DNA]</scope>
    <source>
        <strain evidence="16 17">PTG4-2</strain>
    </source>
</reference>
<evidence type="ECO:0000256" key="5">
    <source>
        <dbReference type="ARBA" id="ARBA00004787"/>
    </source>
</evidence>
<dbReference type="GO" id="GO:0050518">
    <property type="term" value="F:2-C-methyl-D-erythritol 4-phosphate cytidylyltransferase activity"/>
    <property type="evidence" value="ECO:0007669"/>
    <property type="project" value="UniProtKB-UniRule"/>
</dbReference>
<feature type="site" description="Positions MEP for the nucleophilic attack" evidence="14">
    <location>
        <position position="153"/>
    </location>
</feature>
<dbReference type="Pfam" id="PF01128">
    <property type="entry name" value="IspD"/>
    <property type="match status" value="1"/>
</dbReference>
<keyword evidence="11 14" id="KW-0414">Isoprene biosynthesis</keyword>
<comment type="similarity">
    <text evidence="6">Belongs to the IspF family.</text>
</comment>
<dbReference type="HAMAP" id="MF_01520">
    <property type="entry name" value="IspDF"/>
    <property type="match status" value="1"/>
</dbReference>
<evidence type="ECO:0000256" key="4">
    <source>
        <dbReference type="ARBA" id="ARBA00004709"/>
    </source>
</evidence>
<dbReference type="CDD" id="cd02516">
    <property type="entry name" value="CDP-ME_synthetase"/>
    <property type="match status" value="1"/>
</dbReference>
<feature type="binding site" evidence="14">
    <location>
        <position position="365"/>
    </location>
    <ligand>
        <name>4-CDP-2-C-methyl-D-erythritol 2-phosphate</name>
        <dbReference type="ChEBI" id="CHEBI:57919"/>
    </ligand>
</feature>
<comment type="catalytic activity">
    <reaction evidence="1 14">
        <text>4-CDP-2-C-methyl-D-erythritol 2-phosphate = 2-C-methyl-D-erythritol 2,4-cyclic diphosphate + CMP</text>
        <dbReference type="Rhea" id="RHEA:23864"/>
        <dbReference type="ChEBI" id="CHEBI:57919"/>
        <dbReference type="ChEBI" id="CHEBI:58483"/>
        <dbReference type="ChEBI" id="CHEBI:60377"/>
        <dbReference type="EC" id="4.6.1.12"/>
    </reaction>
</comment>
<dbReference type="Pfam" id="PF02542">
    <property type="entry name" value="YgbB"/>
    <property type="match status" value="1"/>
</dbReference>
<dbReference type="Gene3D" id="3.30.1330.50">
    <property type="entry name" value="2-C-methyl-D-erythritol 2,4-cyclodiphosphate synthase"/>
    <property type="match status" value="1"/>
</dbReference>
<dbReference type="Gene3D" id="3.90.550.10">
    <property type="entry name" value="Spore Coat Polysaccharide Biosynthesis Protein SpsA, Chain A"/>
    <property type="match status" value="1"/>
</dbReference>
<comment type="pathway">
    <text evidence="4 14">Isoprenoid biosynthesis; isopentenyl diphosphate biosynthesis via DXP pathway; isopentenyl diphosphate from 1-deoxy-D-xylulose 5-phosphate: step 4/6.</text>
</comment>
<dbReference type="InterPro" id="IPR003526">
    <property type="entry name" value="MECDP_synthase"/>
</dbReference>
<feature type="site" description="Transition state stabilizer" evidence="14">
    <location>
        <position position="356"/>
    </location>
</feature>
<dbReference type="AlphaFoldDB" id="A0A8B2NNZ9"/>
<feature type="site" description="Transition state stabilizer" evidence="14">
    <location>
        <position position="22"/>
    </location>
</feature>
<dbReference type="UniPathway" id="UPA00056">
    <property type="reaction ID" value="UER00093"/>
</dbReference>
<evidence type="ECO:0000256" key="11">
    <source>
        <dbReference type="ARBA" id="ARBA00023229"/>
    </source>
</evidence>
<dbReference type="NCBIfam" id="NF006899">
    <property type="entry name" value="PRK09382.1"/>
    <property type="match status" value="1"/>
</dbReference>
<feature type="binding site" evidence="14">
    <location>
        <begin position="257"/>
        <end position="258"/>
    </location>
    <ligand>
        <name>4-CDP-2-C-methyl-D-erythritol 2-phosphate</name>
        <dbReference type="ChEBI" id="CHEBI:57919"/>
    </ligand>
</feature>
<feature type="site" description="Transition state stabilizer" evidence="14">
    <location>
        <position position="257"/>
    </location>
</feature>
<evidence type="ECO:0000313" key="16">
    <source>
        <dbReference type="EMBL" id="RAI00331.1"/>
    </source>
</evidence>
<evidence type="ECO:0000313" key="17">
    <source>
        <dbReference type="Proteomes" id="UP000249590"/>
    </source>
</evidence>
<dbReference type="PANTHER" id="PTHR43181:SF1">
    <property type="entry name" value="2-C-METHYL-D-ERYTHRITOL 2,4-CYCLODIPHOSPHATE SYNTHASE, CHLOROPLASTIC"/>
    <property type="match status" value="1"/>
</dbReference>
<comment type="function">
    <text evidence="14">Bifunctional enzyme that catalyzes the formation of 4-diphosphocytidyl-2-C-methyl-D-erythritol from CTP and 2-C-methyl-D-erythritol 4-phosphate (MEP) (IspD), and catalyzes the conversion of 4-diphosphocytidyl-2-C-methyl-D-erythritol 2-phosphate (CDP-ME2P) to 2-C-methyl-D-erythritol 2,4-cyclodiphosphate (ME-CPP) with a corresponding release of cytidine 5-monophosphate (CMP) (IspF).</text>
</comment>
<dbReference type="FunFam" id="3.90.550.10:FF:000003">
    <property type="entry name" value="2-C-methyl-D-erythritol 4-phosphate cytidylyltransferase"/>
    <property type="match status" value="1"/>
</dbReference>
<feature type="region of interest" description="2-C-methyl-D-erythritol 2,4-cyclodiphosphate synthase" evidence="14">
    <location>
        <begin position="225"/>
        <end position="382"/>
    </location>
</feature>